<dbReference type="GO" id="GO:0004061">
    <property type="term" value="F:arylformamidase activity"/>
    <property type="evidence" value="ECO:0007669"/>
    <property type="project" value="InterPro"/>
</dbReference>
<keyword evidence="2" id="KW-1185">Reference proteome</keyword>
<name>B9K7D4_THENN</name>
<dbReference type="GO" id="GO:0019441">
    <property type="term" value="P:L-tryptophan catabolic process to kynurenine"/>
    <property type="evidence" value="ECO:0007669"/>
    <property type="project" value="InterPro"/>
</dbReference>
<gene>
    <name evidence="1" type="ordered locus">CTN_0691</name>
</gene>
<dbReference type="Pfam" id="PF04199">
    <property type="entry name" value="Cyclase"/>
    <property type="match status" value="1"/>
</dbReference>
<evidence type="ECO:0000313" key="2">
    <source>
        <dbReference type="Proteomes" id="UP000000445"/>
    </source>
</evidence>
<dbReference type="InterPro" id="IPR007325">
    <property type="entry name" value="KFase/CYL"/>
</dbReference>
<organism evidence="1 2">
    <name type="scientific">Thermotoga neapolitana (strain ATCC 49049 / DSM 4359 / NBRC 107923 / NS-E)</name>
    <dbReference type="NCBI Taxonomy" id="309803"/>
    <lineage>
        <taxon>Bacteria</taxon>
        <taxon>Thermotogati</taxon>
        <taxon>Thermotogota</taxon>
        <taxon>Thermotogae</taxon>
        <taxon>Thermotogales</taxon>
        <taxon>Thermotogaceae</taxon>
        <taxon>Thermotoga</taxon>
    </lineage>
</organism>
<evidence type="ECO:0000313" key="1">
    <source>
        <dbReference type="EMBL" id="ACM22867.1"/>
    </source>
</evidence>
<dbReference type="AlphaFoldDB" id="B9K7D4"/>
<dbReference type="HOGENOM" id="CLU_030671_3_4_0"/>
<sequence>MMDMFIELSYPIEEKMMTYPDNPPTRFEVVDRIEQGDIANTTMIHHFSHTGTHVDAPYHFCKDGWTLDEIPLEYFIFDHPVIVNREKAPMELFTLEDLKGVDLTGADLLMFRSGFSRFRIEDPATYRFLFPGISPELARFLREEVPSLRAIMLDFLSADPIVSGAKEGYPAHRWLLSKKFSRKRPIIIFEDVNLEPIVERKIKRVIALPVRFKGLDGGPVSVLAEVE</sequence>
<dbReference type="PANTHER" id="PTHR31118:SF32">
    <property type="entry name" value="KYNURENINE FORMAMIDASE"/>
    <property type="match status" value="1"/>
</dbReference>
<protein>
    <submittedName>
        <fullName evidence="1">Cyclase family protein</fullName>
    </submittedName>
</protein>
<dbReference type="Proteomes" id="UP000000445">
    <property type="component" value="Chromosome"/>
</dbReference>
<accession>B9K7D4</accession>
<dbReference type="InterPro" id="IPR037175">
    <property type="entry name" value="KFase_sf"/>
</dbReference>
<dbReference type="SUPFAM" id="SSF102198">
    <property type="entry name" value="Putative cyclase"/>
    <property type="match status" value="1"/>
</dbReference>
<dbReference type="KEGG" id="tna:CTN_0691"/>
<reference evidence="1 2" key="1">
    <citation type="journal article" date="2009" name="Biosci. Biotechnol. Biochem.">
        <title>WeGAS: a web-based microbial genome annotation system.</title>
        <authorList>
            <person name="Lee D."/>
            <person name="Seo H."/>
            <person name="Park C."/>
            <person name="Park K."/>
        </authorList>
    </citation>
    <scope>NUCLEOTIDE SEQUENCE [LARGE SCALE GENOMIC DNA]</scope>
    <source>
        <strain evidence="2">ATCC 49049 / DSM 4359 / NBRC 107923 / NS-E</strain>
    </source>
</reference>
<dbReference type="STRING" id="309803.CTN_0691"/>
<dbReference type="Gene3D" id="3.50.30.50">
    <property type="entry name" value="Putative cyclase"/>
    <property type="match status" value="1"/>
</dbReference>
<dbReference type="eggNOG" id="COG1878">
    <property type="taxonomic scope" value="Bacteria"/>
</dbReference>
<dbReference type="PANTHER" id="PTHR31118">
    <property type="entry name" value="CYCLASE-LIKE PROTEIN 2"/>
    <property type="match status" value="1"/>
</dbReference>
<proteinExistence type="predicted"/>
<dbReference type="EMBL" id="CP000916">
    <property type="protein sequence ID" value="ACM22867.1"/>
    <property type="molecule type" value="Genomic_DNA"/>
</dbReference>